<gene>
    <name evidence="1" type="ORF">NE237_022969</name>
</gene>
<reference evidence="1" key="1">
    <citation type="journal article" date="2023" name="Plant J.">
        <title>The genome of the king protea, Protea cynaroides.</title>
        <authorList>
            <person name="Chang J."/>
            <person name="Duong T.A."/>
            <person name="Schoeman C."/>
            <person name="Ma X."/>
            <person name="Roodt D."/>
            <person name="Barker N."/>
            <person name="Li Z."/>
            <person name="Van de Peer Y."/>
            <person name="Mizrachi E."/>
        </authorList>
    </citation>
    <scope>NUCLEOTIDE SEQUENCE</scope>
    <source>
        <tissue evidence="1">Young leaves</tissue>
    </source>
</reference>
<dbReference type="AlphaFoldDB" id="A0A9Q0HBZ8"/>
<comment type="caution">
    <text evidence="1">The sequence shown here is derived from an EMBL/GenBank/DDBJ whole genome shotgun (WGS) entry which is preliminary data.</text>
</comment>
<sequence>MNTLSTDVATSTKECEGGRVLPDLVTAIDGKAVKEVDKLRGCATANGSIDSVTCRGEVRPLEQRLADPRFSVAKDEELETVVVTVHMQKRQINGEKLGRGAMVAAMTYFISSQTKPE</sequence>
<dbReference type="EMBL" id="JAMYWD010000008">
    <property type="protein sequence ID" value="KAJ4963030.1"/>
    <property type="molecule type" value="Genomic_DNA"/>
</dbReference>
<dbReference type="Proteomes" id="UP001141806">
    <property type="component" value="Unassembled WGS sequence"/>
</dbReference>
<proteinExistence type="predicted"/>
<keyword evidence="2" id="KW-1185">Reference proteome</keyword>
<evidence type="ECO:0000313" key="2">
    <source>
        <dbReference type="Proteomes" id="UP001141806"/>
    </source>
</evidence>
<accession>A0A9Q0HBZ8</accession>
<evidence type="ECO:0000313" key="1">
    <source>
        <dbReference type="EMBL" id="KAJ4963030.1"/>
    </source>
</evidence>
<organism evidence="1 2">
    <name type="scientific">Protea cynaroides</name>
    <dbReference type="NCBI Taxonomy" id="273540"/>
    <lineage>
        <taxon>Eukaryota</taxon>
        <taxon>Viridiplantae</taxon>
        <taxon>Streptophyta</taxon>
        <taxon>Embryophyta</taxon>
        <taxon>Tracheophyta</taxon>
        <taxon>Spermatophyta</taxon>
        <taxon>Magnoliopsida</taxon>
        <taxon>Proteales</taxon>
        <taxon>Proteaceae</taxon>
        <taxon>Protea</taxon>
    </lineage>
</organism>
<name>A0A9Q0HBZ8_9MAGN</name>
<protein>
    <submittedName>
        <fullName evidence="1">Uncharacterized protein</fullName>
    </submittedName>
</protein>